<sequence>MNKSRMTITFSNPDKQLGENSDAFQQPPKPRFPDEQDGPLHHRHKKHLHDRGWRSNKRKWQRTSYTHETLSLKQFLGFIWKPLLLASVTGVLLGFGVLFLFAGGKAGPTVTTIPSSTKPGGSGQAELPAASLYIYQVGVYNEALAAKKAQEELEAKGIQTVTRGTNPTSLLAGIALNKEQGQTVADRLKGASVNYYGKNMEIPARKGVITGLNDTEASAVASYVKEILPVAEHLLTATLQTPVEQKSLQEAKQNANALASKYQAAYSLLQKANKQAEAKILEDMQKRVMEASMLVDKDVNIWNVDTSLAAFYIDYETLSSSLISPQ</sequence>
<keyword evidence="2" id="KW-1133">Transmembrane helix</keyword>
<evidence type="ECO:0000256" key="1">
    <source>
        <dbReference type="SAM" id="MobiDB-lite"/>
    </source>
</evidence>
<name>A0AAV4LAU3_9BACL</name>
<organism evidence="3 4">
    <name type="scientific">Collibacillus ludicampi</name>
    <dbReference type="NCBI Taxonomy" id="2771369"/>
    <lineage>
        <taxon>Bacteria</taxon>
        <taxon>Bacillati</taxon>
        <taxon>Bacillota</taxon>
        <taxon>Bacilli</taxon>
        <taxon>Bacillales</taxon>
        <taxon>Alicyclobacillaceae</taxon>
        <taxon>Collibacillus</taxon>
    </lineage>
</organism>
<feature type="compositionally biased region" description="Polar residues" evidence="1">
    <location>
        <begin position="1"/>
        <end position="24"/>
    </location>
</feature>
<evidence type="ECO:0000256" key="2">
    <source>
        <dbReference type="SAM" id="Phobius"/>
    </source>
</evidence>
<proteinExistence type="predicted"/>
<protein>
    <recommendedName>
        <fullName evidence="5">SPOR domain-containing protein</fullName>
    </recommendedName>
</protein>
<evidence type="ECO:0000313" key="3">
    <source>
        <dbReference type="EMBL" id="GIM44607.1"/>
    </source>
</evidence>
<keyword evidence="2" id="KW-0472">Membrane</keyword>
<gene>
    <name evidence="3" type="ORF">DNHGIG_01560</name>
</gene>
<evidence type="ECO:0008006" key="5">
    <source>
        <dbReference type="Google" id="ProtNLM"/>
    </source>
</evidence>
<reference evidence="3" key="1">
    <citation type="journal article" date="2023" name="Int. J. Syst. Evol. Microbiol.">
        <title>Collibacillus ludicampi gen. nov., sp. nov., a new soil bacterium of the family Alicyclobacillaceae.</title>
        <authorList>
            <person name="Jojima T."/>
            <person name="Ioku Y."/>
            <person name="Fukuta Y."/>
            <person name="Shirasaka N."/>
            <person name="Matsumura Y."/>
            <person name="Mori M."/>
        </authorList>
    </citation>
    <scope>NUCLEOTIDE SEQUENCE</scope>
    <source>
        <strain evidence="3">TP075</strain>
    </source>
</reference>
<dbReference type="Proteomes" id="UP001057291">
    <property type="component" value="Unassembled WGS sequence"/>
</dbReference>
<dbReference type="RefSeq" id="WP_282197877.1">
    <property type="nucleotide sequence ID" value="NZ_BOQE01000001.1"/>
</dbReference>
<feature type="compositionally biased region" description="Basic residues" evidence="1">
    <location>
        <begin position="41"/>
        <end position="60"/>
    </location>
</feature>
<evidence type="ECO:0000313" key="4">
    <source>
        <dbReference type="Proteomes" id="UP001057291"/>
    </source>
</evidence>
<dbReference type="AlphaFoldDB" id="A0AAV4LAU3"/>
<comment type="caution">
    <text evidence="3">The sequence shown here is derived from an EMBL/GenBank/DDBJ whole genome shotgun (WGS) entry which is preliminary data.</text>
</comment>
<accession>A0AAV4LAU3</accession>
<feature type="compositionally biased region" description="Basic and acidic residues" evidence="1">
    <location>
        <begin position="31"/>
        <end position="40"/>
    </location>
</feature>
<feature type="transmembrane region" description="Helical" evidence="2">
    <location>
        <begin position="83"/>
        <end position="102"/>
    </location>
</feature>
<keyword evidence="2" id="KW-0812">Transmembrane</keyword>
<dbReference type="EMBL" id="BOQE01000001">
    <property type="protein sequence ID" value="GIM44607.1"/>
    <property type="molecule type" value="Genomic_DNA"/>
</dbReference>
<keyword evidence="4" id="KW-1185">Reference proteome</keyword>
<feature type="region of interest" description="Disordered" evidence="1">
    <location>
        <begin position="1"/>
        <end position="60"/>
    </location>
</feature>